<evidence type="ECO:0000313" key="4">
    <source>
        <dbReference type="Proteomes" id="UP001174934"/>
    </source>
</evidence>
<dbReference type="Proteomes" id="UP001174934">
    <property type="component" value="Unassembled WGS sequence"/>
</dbReference>
<dbReference type="PANTHER" id="PTHR24096:SF422">
    <property type="entry name" value="BCDNA.GH02901"/>
    <property type="match status" value="1"/>
</dbReference>
<evidence type="ECO:0000259" key="1">
    <source>
        <dbReference type="Pfam" id="PF00501"/>
    </source>
</evidence>
<sequence length="577" mass="63986">MVFYPPPWVPKLPFDPPDSITIGEFMRSEVHGRRPIAKSRNPFTCGITGKTFTNVESYQRSDAMAKALAKTMSWEPNTDSPWDKVIGVFSFNTIDYMSVLLAIHRLNGIATPANVASSASELEHQLRSSGAKALFTCLPVLETALTAAKAVGIPEDKIFIMDMPHHAQKPGFKTVDDLIKLGQSSPELEPLRWVKGQGARQVAYLCYSSGTSGLPKAVMISHRNVIANTLQTCIYEAVSRKRHGVETQAELGLLPFSHIYGLVVVAHAGTWRGDEVIVLPKFDLPEYLQAIERFKINHLLVVPPIVIRMLSSHDICKKYDLSSVRLLFTGAAPLGKETIQELLRRYPTWRVGQGYGMTETSTVVCSTSEDDIEVGTSGSLVPGTRAKIVDPDGKEITDYNTPGELLVQSPSVVLGYLNNEKATSEAFFWDEDGRWLRTGDEVIVTKSAKGNEHITIVDRLKELIKVKAHQVAPAELEAHLLTHPAVDDCAVISVPDERNGEAPKAFVVTPASMSSRNDEEMRAEIIKYVQDHKARYKWLKGGVEFIDIIPKSPSGKILRRLLRDREKEARRLKGAKL</sequence>
<name>A0AA40C810_9PEZI</name>
<gene>
    <name evidence="3" type="ORF">B0T17DRAFT_487769</name>
</gene>
<dbReference type="EMBL" id="JAULSR010000002">
    <property type="protein sequence ID" value="KAK0628597.1"/>
    <property type="molecule type" value="Genomic_DNA"/>
</dbReference>
<feature type="domain" description="AMP-dependent synthetase/ligase" evidence="1">
    <location>
        <begin position="49"/>
        <end position="417"/>
    </location>
</feature>
<dbReference type="Pfam" id="PF00501">
    <property type="entry name" value="AMP-binding"/>
    <property type="match status" value="1"/>
</dbReference>
<evidence type="ECO:0000259" key="2">
    <source>
        <dbReference type="Pfam" id="PF13193"/>
    </source>
</evidence>
<dbReference type="Gene3D" id="3.30.300.30">
    <property type="match status" value="1"/>
</dbReference>
<dbReference type="Gene3D" id="3.40.50.980">
    <property type="match status" value="2"/>
</dbReference>
<dbReference type="AlphaFoldDB" id="A0AA40C810"/>
<keyword evidence="4" id="KW-1185">Reference proteome</keyword>
<dbReference type="InterPro" id="IPR000873">
    <property type="entry name" value="AMP-dep_synth/lig_dom"/>
</dbReference>
<protein>
    <recommendedName>
        <fullName evidence="5">4-coumarate--CoA ligase</fullName>
    </recommendedName>
</protein>
<evidence type="ECO:0008006" key="5">
    <source>
        <dbReference type="Google" id="ProtNLM"/>
    </source>
</evidence>
<dbReference type="GO" id="GO:0016405">
    <property type="term" value="F:CoA-ligase activity"/>
    <property type="evidence" value="ECO:0007669"/>
    <property type="project" value="TreeGrafter"/>
</dbReference>
<dbReference type="PROSITE" id="PS00455">
    <property type="entry name" value="AMP_BINDING"/>
    <property type="match status" value="1"/>
</dbReference>
<accession>A0AA40C810</accession>
<proteinExistence type="predicted"/>
<dbReference type="Gene3D" id="2.30.38.10">
    <property type="entry name" value="Luciferase, Domain 3"/>
    <property type="match status" value="1"/>
</dbReference>
<dbReference type="SUPFAM" id="SSF56801">
    <property type="entry name" value="Acetyl-CoA synthetase-like"/>
    <property type="match status" value="1"/>
</dbReference>
<dbReference type="PANTHER" id="PTHR24096">
    <property type="entry name" value="LONG-CHAIN-FATTY-ACID--COA LIGASE"/>
    <property type="match status" value="1"/>
</dbReference>
<evidence type="ECO:0000313" key="3">
    <source>
        <dbReference type="EMBL" id="KAK0628597.1"/>
    </source>
</evidence>
<dbReference type="InterPro" id="IPR020845">
    <property type="entry name" value="AMP-binding_CS"/>
</dbReference>
<dbReference type="Pfam" id="PF13193">
    <property type="entry name" value="AMP-binding_C"/>
    <property type="match status" value="1"/>
</dbReference>
<organism evidence="3 4">
    <name type="scientific">Bombardia bombarda</name>
    <dbReference type="NCBI Taxonomy" id="252184"/>
    <lineage>
        <taxon>Eukaryota</taxon>
        <taxon>Fungi</taxon>
        <taxon>Dikarya</taxon>
        <taxon>Ascomycota</taxon>
        <taxon>Pezizomycotina</taxon>
        <taxon>Sordariomycetes</taxon>
        <taxon>Sordariomycetidae</taxon>
        <taxon>Sordariales</taxon>
        <taxon>Lasiosphaeriaceae</taxon>
        <taxon>Bombardia</taxon>
    </lineage>
</organism>
<feature type="domain" description="AMP-binding enzyme C-terminal" evidence="2">
    <location>
        <begin position="475"/>
        <end position="556"/>
    </location>
</feature>
<dbReference type="InterPro" id="IPR025110">
    <property type="entry name" value="AMP-bd_C"/>
</dbReference>
<dbReference type="CDD" id="cd05911">
    <property type="entry name" value="Firefly_Luc_like"/>
    <property type="match status" value="1"/>
</dbReference>
<comment type="caution">
    <text evidence="3">The sequence shown here is derived from an EMBL/GenBank/DDBJ whole genome shotgun (WGS) entry which is preliminary data.</text>
</comment>
<dbReference type="InterPro" id="IPR045851">
    <property type="entry name" value="AMP-bd_C_sf"/>
</dbReference>
<reference evidence="3" key="1">
    <citation type="submission" date="2023-06" db="EMBL/GenBank/DDBJ databases">
        <title>Genome-scale phylogeny and comparative genomics of the fungal order Sordariales.</title>
        <authorList>
            <consortium name="Lawrence Berkeley National Laboratory"/>
            <person name="Hensen N."/>
            <person name="Bonometti L."/>
            <person name="Westerberg I."/>
            <person name="Brannstrom I.O."/>
            <person name="Guillou S."/>
            <person name="Cros-Aarteil S."/>
            <person name="Calhoun S."/>
            <person name="Haridas S."/>
            <person name="Kuo A."/>
            <person name="Mondo S."/>
            <person name="Pangilinan J."/>
            <person name="Riley R."/>
            <person name="LaButti K."/>
            <person name="Andreopoulos B."/>
            <person name="Lipzen A."/>
            <person name="Chen C."/>
            <person name="Yanf M."/>
            <person name="Daum C."/>
            <person name="Ng V."/>
            <person name="Clum A."/>
            <person name="Steindorff A."/>
            <person name="Ohm R."/>
            <person name="Martin F."/>
            <person name="Silar P."/>
            <person name="Natvig D."/>
            <person name="Lalanne C."/>
            <person name="Gautier V."/>
            <person name="Ament-velasquez S.L."/>
            <person name="Kruys A."/>
            <person name="Hutchinson M.I."/>
            <person name="Powell A.J."/>
            <person name="Barry K."/>
            <person name="Miller A.N."/>
            <person name="Grigoriev I.V."/>
            <person name="Debuchy R."/>
            <person name="Gladieux P."/>
            <person name="Thoren M.H."/>
            <person name="Johannesson H."/>
        </authorList>
    </citation>
    <scope>NUCLEOTIDE SEQUENCE</scope>
    <source>
        <strain evidence="3">SMH3391-2</strain>
    </source>
</reference>